<name>A0A7W9BTW7_9SPHN</name>
<keyword evidence="1" id="KW-0472">Membrane</keyword>
<dbReference type="Proteomes" id="UP000546701">
    <property type="component" value="Unassembled WGS sequence"/>
</dbReference>
<proteinExistence type="predicted"/>
<sequence>MNEPSWRKPVGALLILVVVLLWTVLFASFSDSVATLHWTLQLVYYALAGLAWIWLTPVKPILRWMQTTRWR</sequence>
<dbReference type="RefSeq" id="WP_157176441.1">
    <property type="nucleotide sequence ID" value="NZ_BMJP01000004.1"/>
</dbReference>
<gene>
    <name evidence="2" type="ORF">FHS99_002540</name>
</gene>
<organism evidence="2 3">
    <name type="scientific">Sphingomonas prati</name>
    <dbReference type="NCBI Taxonomy" id="1843237"/>
    <lineage>
        <taxon>Bacteria</taxon>
        <taxon>Pseudomonadati</taxon>
        <taxon>Pseudomonadota</taxon>
        <taxon>Alphaproteobacteria</taxon>
        <taxon>Sphingomonadales</taxon>
        <taxon>Sphingomonadaceae</taxon>
        <taxon>Sphingomonas</taxon>
    </lineage>
</organism>
<protein>
    <recommendedName>
        <fullName evidence="4">DUF2842 domain-containing protein</fullName>
    </recommendedName>
</protein>
<reference evidence="2 3" key="1">
    <citation type="submission" date="2020-08" db="EMBL/GenBank/DDBJ databases">
        <title>Genomic Encyclopedia of Type Strains, Phase IV (KMG-IV): sequencing the most valuable type-strain genomes for metagenomic binning, comparative biology and taxonomic classification.</title>
        <authorList>
            <person name="Goeker M."/>
        </authorList>
    </citation>
    <scope>NUCLEOTIDE SEQUENCE [LARGE SCALE GENOMIC DNA]</scope>
    <source>
        <strain evidence="2 3">DSM 103336</strain>
    </source>
</reference>
<dbReference type="EMBL" id="JACIJR010000006">
    <property type="protein sequence ID" value="MBB5730042.1"/>
    <property type="molecule type" value="Genomic_DNA"/>
</dbReference>
<keyword evidence="3" id="KW-1185">Reference proteome</keyword>
<keyword evidence="1" id="KW-0812">Transmembrane</keyword>
<dbReference type="OrthoDB" id="7510023at2"/>
<dbReference type="Pfam" id="PF11003">
    <property type="entry name" value="DUF2842"/>
    <property type="match status" value="1"/>
</dbReference>
<evidence type="ECO:0008006" key="4">
    <source>
        <dbReference type="Google" id="ProtNLM"/>
    </source>
</evidence>
<accession>A0A7W9BTW7</accession>
<dbReference type="AlphaFoldDB" id="A0A7W9BTW7"/>
<evidence type="ECO:0000256" key="1">
    <source>
        <dbReference type="SAM" id="Phobius"/>
    </source>
</evidence>
<dbReference type="InterPro" id="IPR021265">
    <property type="entry name" value="DUF2842"/>
</dbReference>
<comment type="caution">
    <text evidence="2">The sequence shown here is derived from an EMBL/GenBank/DDBJ whole genome shotgun (WGS) entry which is preliminary data.</text>
</comment>
<evidence type="ECO:0000313" key="2">
    <source>
        <dbReference type="EMBL" id="MBB5730042.1"/>
    </source>
</evidence>
<feature type="transmembrane region" description="Helical" evidence="1">
    <location>
        <begin position="42"/>
        <end position="62"/>
    </location>
</feature>
<evidence type="ECO:0000313" key="3">
    <source>
        <dbReference type="Proteomes" id="UP000546701"/>
    </source>
</evidence>
<keyword evidence="1" id="KW-1133">Transmembrane helix</keyword>